<dbReference type="AlphaFoldDB" id="A0A1F7U8J4"/>
<feature type="transmembrane region" description="Helical" evidence="5">
    <location>
        <begin position="156"/>
        <end position="178"/>
    </location>
</feature>
<name>A0A1F7U8J4_9BACT</name>
<comment type="caution">
    <text evidence="6">The sequence shown here is derived from an EMBL/GenBank/DDBJ whole genome shotgun (WGS) entry which is preliminary data.</text>
</comment>
<feature type="transmembrane region" description="Helical" evidence="5">
    <location>
        <begin position="218"/>
        <end position="238"/>
    </location>
</feature>
<feature type="transmembrane region" description="Helical" evidence="5">
    <location>
        <begin position="65"/>
        <end position="85"/>
    </location>
</feature>
<feature type="transmembrane region" description="Helical" evidence="5">
    <location>
        <begin position="185"/>
        <end position="206"/>
    </location>
</feature>
<gene>
    <name evidence="6" type="ORF">A3D72_00910</name>
</gene>
<feature type="transmembrane region" description="Helical" evidence="5">
    <location>
        <begin position="32"/>
        <end position="53"/>
    </location>
</feature>
<feature type="transmembrane region" description="Helical" evidence="5">
    <location>
        <begin position="277"/>
        <end position="295"/>
    </location>
</feature>
<evidence type="ECO:0000256" key="3">
    <source>
        <dbReference type="ARBA" id="ARBA00022989"/>
    </source>
</evidence>
<dbReference type="EMBL" id="MGDZ01000010">
    <property type="protein sequence ID" value="OGL74037.1"/>
    <property type="molecule type" value="Genomic_DNA"/>
</dbReference>
<dbReference type="InterPro" id="IPR002657">
    <property type="entry name" value="BilAc:Na_symport/Acr3"/>
</dbReference>
<evidence type="ECO:0000313" key="6">
    <source>
        <dbReference type="EMBL" id="OGL74037.1"/>
    </source>
</evidence>
<dbReference type="PANTHER" id="PTHR10361">
    <property type="entry name" value="SODIUM-BILE ACID COTRANSPORTER"/>
    <property type="match status" value="1"/>
</dbReference>
<feature type="transmembrane region" description="Helical" evidence="5">
    <location>
        <begin position="91"/>
        <end position="112"/>
    </location>
</feature>
<evidence type="ECO:0000256" key="2">
    <source>
        <dbReference type="ARBA" id="ARBA00022692"/>
    </source>
</evidence>
<keyword evidence="4 5" id="KW-0472">Membrane</keyword>
<sequence length="303" mass="33241">MKLLLKLLESYIVVLAVSLGVGLFSPQFGQRLTPWTTFFLQVIFFLSSLKLEFRAVAKEAKNFRAVALVNIYTLVVFPIITYILARMVVPRYALPLLLLAAMPAGMTTPLLTEIVGGSVGLALVLTMTTSLLAPITVPLAVKLLAGSEVVVPALKIFWSLLTVIVVPFALAQIVRLVLRERIKATFFTFKPVSIVLLGLLIVGVVSQRATEIKSNVGLFVGAIVVLAFFFALLHLAGYWGVPGLSHPQRLAVTVSLTYMNFTLAIYLAGKFFPQPEVLIPVILSVFPWSIGIIPFRMMMKKSH</sequence>
<evidence type="ECO:0000256" key="1">
    <source>
        <dbReference type="ARBA" id="ARBA00004141"/>
    </source>
</evidence>
<protein>
    <recommendedName>
        <fullName evidence="8">Bile acid:sodium symporter</fullName>
    </recommendedName>
</protein>
<dbReference type="InterPro" id="IPR038770">
    <property type="entry name" value="Na+/solute_symporter_sf"/>
</dbReference>
<evidence type="ECO:0000256" key="5">
    <source>
        <dbReference type="SAM" id="Phobius"/>
    </source>
</evidence>
<proteinExistence type="predicted"/>
<accession>A0A1F7U8J4</accession>
<feature type="transmembrane region" description="Helical" evidence="5">
    <location>
        <begin position="119"/>
        <end position="144"/>
    </location>
</feature>
<comment type="subcellular location">
    <subcellularLocation>
        <location evidence="1">Membrane</location>
        <topology evidence="1">Multi-pass membrane protein</topology>
    </subcellularLocation>
</comment>
<evidence type="ECO:0000313" key="7">
    <source>
        <dbReference type="Proteomes" id="UP000176303"/>
    </source>
</evidence>
<reference evidence="6 7" key="1">
    <citation type="journal article" date="2016" name="Nat. Commun.">
        <title>Thousands of microbial genomes shed light on interconnected biogeochemical processes in an aquifer system.</title>
        <authorList>
            <person name="Anantharaman K."/>
            <person name="Brown C.T."/>
            <person name="Hug L.A."/>
            <person name="Sharon I."/>
            <person name="Castelle C.J."/>
            <person name="Probst A.J."/>
            <person name="Thomas B.C."/>
            <person name="Singh A."/>
            <person name="Wilkins M.J."/>
            <person name="Karaoz U."/>
            <person name="Brodie E.L."/>
            <person name="Williams K.H."/>
            <person name="Hubbard S.S."/>
            <person name="Banfield J.F."/>
        </authorList>
    </citation>
    <scope>NUCLEOTIDE SEQUENCE [LARGE SCALE GENOMIC DNA]</scope>
</reference>
<dbReference type="Pfam" id="PF01758">
    <property type="entry name" value="SBF"/>
    <property type="match status" value="1"/>
</dbReference>
<dbReference type="PANTHER" id="PTHR10361:SF28">
    <property type="entry name" value="P3 PROTEIN-RELATED"/>
    <property type="match status" value="1"/>
</dbReference>
<evidence type="ECO:0008006" key="8">
    <source>
        <dbReference type="Google" id="ProtNLM"/>
    </source>
</evidence>
<dbReference type="Proteomes" id="UP000176303">
    <property type="component" value="Unassembled WGS sequence"/>
</dbReference>
<feature type="transmembrane region" description="Helical" evidence="5">
    <location>
        <begin position="250"/>
        <end position="271"/>
    </location>
</feature>
<dbReference type="GO" id="GO:0016020">
    <property type="term" value="C:membrane"/>
    <property type="evidence" value="ECO:0007669"/>
    <property type="project" value="UniProtKB-SubCell"/>
</dbReference>
<dbReference type="STRING" id="1802391.A3D72_00910"/>
<keyword evidence="3 5" id="KW-1133">Transmembrane helix</keyword>
<keyword evidence="2 5" id="KW-0812">Transmembrane</keyword>
<dbReference type="Gene3D" id="1.20.1530.20">
    <property type="match status" value="1"/>
</dbReference>
<dbReference type="InterPro" id="IPR004710">
    <property type="entry name" value="Bilac:Na_transpt"/>
</dbReference>
<evidence type="ECO:0000256" key="4">
    <source>
        <dbReference type="ARBA" id="ARBA00023136"/>
    </source>
</evidence>
<organism evidence="6 7">
    <name type="scientific">Candidatus Uhrbacteria bacterium RIFCSPHIGHO2_02_FULL_57_19</name>
    <dbReference type="NCBI Taxonomy" id="1802391"/>
    <lineage>
        <taxon>Bacteria</taxon>
        <taxon>Candidatus Uhriibacteriota</taxon>
    </lineage>
</organism>
<feature type="transmembrane region" description="Helical" evidence="5">
    <location>
        <begin position="7"/>
        <end position="26"/>
    </location>
</feature>